<dbReference type="Gene3D" id="3.40.50.1000">
    <property type="entry name" value="HAD superfamily/HAD-like"/>
    <property type="match status" value="1"/>
</dbReference>
<dbReference type="GO" id="GO:0046295">
    <property type="term" value="P:glycolate biosynthetic process"/>
    <property type="evidence" value="ECO:0007669"/>
    <property type="project" value="UniProtKB-UniRule"/>
</dbReference>
<comment type="cofactor">
    <cofactor evidence="2 10">
        <name>Mg(2+)</name>
        <dbReference type="ChEBI" id="CHEBI:18420"/>
    </cofactor>
</comment>
<dbReference type="EMBL" id="RJVQ01000011">
    <property type="protein sequence ID" value="RQW61644.1"/>
    <property type="molecule type" value="Genomic_DNA"/>
</dbReference>
<evidence type="ECO:0000256" key="8">
    <source>
        <dbReference type="ARBA" id="ARBA00022842"/>
    </source>
</evidence>
<dbReference type="HAMAP" id="MF_00495">
    <property type="entry name" value="GPH_hydrolase_bact"/>
    <property type="match status" value="1"/>
</dbReference>
<dbReference type="UniPathway" id="UPA00865">
    <property type="reaction ID" value="UER00834"/>
</dbReference>
<evidence type="ECO:0000256" key="7">
    <source>
        <dbReference type="ARBA" id="ARBA00022801"/>
    </source>
</evidence>
<organism evidence="11 12">
    <name type="scientific">Vibrio viridaestus</name>
    <dbReference type="NCBI Taxonomy" id="2487322"/>
    <lineage>
        <taxon>Bacteria</taxon>
        <taxon>Pseudomonadati</taxon>
        <taxon>Pseudomonadota</taxon>
        <taxon>Gammaproteobacteria</taxon>
        <taxon>Vibrionales</taxon>
        <taxon>Vibrionaceae</taxon>
        <taxon>Vibrio</taxon>
    </lineage>
</organism>
<dbReference type="SFLD" id="SFLDG01129">
    <property type="entry name" value="C1.5:_HAD__Beta-PGM__Phosphata"/>
    <property type="match status" value="1"/>
</dbReference>
<sequence length="226" mass="25188">MPLTNLKLIAFDLDGTIIDSVPDLAIAADKAAKELGFPGVEEEQARDYVGNGADVLIARVLSQSLHIDPSLSEEVRKKARVLFDDYYEETQHQRSRLYAGVKETIQQLFEAGYTLAVITNKPSRFVPEILKQHDIIQYFTDIIGGDRFETRKPDPIALNWVLSKHQLTAEQMLMVGDSKNDILAAQNAGCESFGLTYGYNHGEPISLSKPTYTADNFADLLKVVLK</sequence>
<dbReference type="InterPro" id="IPR036412">
    <property type="entry name" value="HAD-like_sf"/>
</dbReference>
<comment type="caution">
    <text evidence="11">The sequence shown here is derived from an EMBL/GenBank/DDBJ whole genome shotgun (WGS) entry which is preliminary data.</text>
</comment>
<dbReference type="FunFam" id="3.40.50.1000:FF:000022">
    <property type="entry name" value="Phosphoglycolate phosphatase"/>
    <property type="match status" value="1"/>
</dbReference>
<name>A0A3N9TCS2_9VIBR</name>
<evidence type="ECO:0000256" key="2">
    <source>
        <dbReference type="ARBA" id="ARBA00001946"/>
    </source>
</evidence>
<keyword evidence="6 10" id="KW-0479">Metal-binding</keyword>
<evidence type="ECO:0000313" key="11">
    <source>
        <dbReference type="EMBL" id="RQW61644.1"/>
    </source>
</evidence>
<dbReference type="InterPro" id="IPR050155">
    <property type="entry name" value="HAD-like_hydrolase_sf"/>
</dbReference>
<gene>
    <name evidence="11" type="ORF">EES38_18765</name>
</gene>
<dbReference type="GO" id="GO:0006281">
    <property type="term" value="P:DNA repair"/>
    <property type="evidence" value="ECO:0007669"/>
    <property type="project" value="TreeGrafter"/>
</dbReference>
<comment type="catalytic activity">
    <reaction evidence="1 10">
        <text>2-phosphoglycolate + H2O = glycolate + phosphate</text>
        <dbReference type="Rhea" id="RHEA:14369"/>
        <dbReference type="ChEBI" id="CHEBI:15377"/>
        <dbReference type="ChEBI" id="CHEBI:29805"/>
        <dbReference type="ChEBI" id="CHEBI:43474"/>
        <dbReference type="ChEBI" id="CHEBI:58033"/>
        <dbReference type="EC" id="3.1.3.18"/>
    </reaction>
</comment>
<protein>
    <recommendedName>
        <fullName evidence="5 10">Phosphoglycolate phosphatase</fullName>
        <shortName evidence="10">PGP</shortName>
        <shortName evidence="10">PGPase</shortName>
        <ecNumber evidence="5 10">3.1.3.18</ecNumber>
    </recommendedName>
</protein>
<dbReference type="PANTHER" id="PTHR43434:SF1">
    <property type="entry name" value="PHOSPHOGLYCOLATE PHOSPHATASE"/>
    <property type="match status" value="1"/>
</dbReference>
<dbReference type="InterPro" id="IPR006439">
    <property type="entry name" value="HAD-SF_hydro_IA"/>
</dbReference>
<evidence type="ECO:0000256" key="5">
    <source>
        <dbReference type="ARBA" id="ARBA00013078"/>
    </source>
</evidence>
<keyword evidence="7 10" id="KW-0378">Hydrolase</keyword>
<dbReference type="SFLD" id="SFLDG01135">
    <property type="entry name" value="C1.5.6:_HAD__Beta-PGM__Phospha"/>
    <property type="match status" value="1"/>
</dbReference>
<dbReference type="Gene3D" id="1.10.150.240">
    <property type="entry name" value="Putative phosphatase, domain 2"/>
    <property type="match status" value="1"/>
</dbReference>
<dbReference type="InterPro" id="IPR037512">
    <property type="entry name" value="PGPase_prok"/>
</dbReference>
<feature type="binding site" evidence="10">
    <location>
        <position position="177"/>
    </location>
    <ligand>
        <name>Mg(2+)</name>
        <dbReference type="ChEBI" id="CHEBI:18420"/>
    </ligand>
</feature>
<dbReference type="Proteomes" id="UP000281112">
    <property type="component" value="Unassembled WGS sequence"/>
</dbReference>
<comment type="pathway">
    <text evidence="3 10">Organic acid metabolism; glycolate biosynthesis; glycolate from 2-phosphoglycolate: step 1/1.</text>
</comment>
<evidence type="ECO:0000256" key="10">
    <source>
        <dbReference type="HAMAP-Rule" id="MF_00495"/>
    </source>
</evidence>
<dbReference type="GO" id="GO:0005829">
    <property type="term" value="C:cytosol"/>
    <property type="evidence" value="ECO:0007669"/>
    <property type="project" value="TreeGrafter"/>
</dbReference>
<keyword evidence="12" id="KW-1185">Reference proteome</keyword>
<dbReference type="InterPro" id="IPR041492">
    <property type="entry name" value="HAD_2"/>
</dbReference>
<evidence type="ECO:0000256" key="6">
    <source>
        <dbReference type="ARBA" id="ARBA00022723"/>
    </source>
</evidence>
<dbReference type="InterPro" id="IPR023198">
    <property type="entry name" value="PGP-like_dom2"/>
</dbReference>
<dbReference type="PANTHER" id="PTHR43434">
    <property type="entry name" value="PHOSPHOGLYCOLATE PHOSPHATASE"/>
    <property type="match status" value="1"/>
</dbReference>
<dbReference type="PRINTS" id="PR00413">
    <property type="entry name" value="HADHALOGNASE"/>
</dbReference>
<feature type="binding site" evidence="10">
    <location>
        <position position="12"/>
    </location>
    <ligand>
        <name>Mg(2+)</name>
        <dbReference type="ChEBI" id="CHEBI:18420"/>
    </ligand>
</feature>
<dbReference type="NCBIfam" id="TIGR01509">
    <property type="entry name" value="HAD-SF-IA-v3"/>
    <property type="match status" value="1"/>
</dbReference>
<dbReference type="OrthoDB" id="9776368at2"/>
<dbReference type="InterPro" id="IPR006549">
    <property type="entry name" value="HAD-SF_hydro_IIIA"/>
</dbReference>
<feature type="binding site" evidence="10">
    <location>
        <position position="14"/>
    </location>
    <ligand>
        <name>Mg(2+)</name>
        <dbReference type="ChEBI" id="CHEBI:18420"/>
    </ligand>
</feature>
<evidence type="ECO:0000256" key="3">
    <source>
        <dbReference type="ARBA" id="ARBA00004818"/>
    </source>
</evidence>
<evidence type="ECO:0000313" key="12">
    <source>
        <dbReference type="Proteomes" id="UP000281112"/>
    </source>
</evidence>
<proteinExistence type="inferred from homology"/>
<dbReference type="RefSeq" id="WP_124938743.1">
    <property type="nucleotide sequence ID" value="NZ_RJVQ01000011.1"/>
</dbReference>
<dbReference type="AlphaFoldDB" id="A0A3N9TCS2"/>
<evidence type="ECO:0000256" key="4">
    <source>
        <dbReference type="ARBA" id="ARBA00006171"/>
    </source>
</evidence>
<dbReference type="NCBIfam" id="TIGR01549">
    <property type="entry name" value="HAD-SF-IA-v1"/>
    <property type="match status" value="1"/>
</dbReference>
<feature type="active site" description="Nucleophile" evidence="10">
    <location>
        <position position="12"/>
    </location>
</feature>
<keyword evidence="9 10" id="KW-0119">Carbohydrate metabolism</keyword>
<dbReference type="GO" id="GO:0008967">
    <property type="term" value="F:phosphoglycolate phosphatase activity"/>
    <property type="evidence" value="ECO:0007669"/>
    <property type="project" value="UniProtKB-UniRule"/>
</dbReference>
<reference evidence="11 12" key="1">
    <citation type="submission" date="2018-11" db="EMBL/GenBank/DDBJ databases">
        <title>Vibrio LJC006 sp. nov., isolated from seawater during the bloom of the enteromorpha.</title>
        <authorList>
            <person name="Liang J."/>
        </authorList>
    </citation>
    <scope>NUCLEOTIDE SEQUENCE [LARGE SCALE GENOMIC DNA]</scope>
    <source>
        <strain evidence="11 12">LJC006</strain>
    </source>
</reference>
<dbReference type="NCBIfam" id="TIGR01662">
    <property type="entry name" value="HAD-SF-IIIA"/>
    <property type="match status" value="1"/>
</dbReference>
<accession>A0A3N9TCS2</accession>
<comment type="function">
    <text evidence="10">Specifically catalyzes the dephosphorylation of 2-phosphoglycolate. Is involved in the dissimilation of the intracellular 2-phosphoglycolate formed during the DNA repair of 3'-phosphoglycolate ends, a major class of DNA lesions induced by oxidative stress.</text>
</comment>
<evidence type="ECO:0000256" key="1">
    <source>
        <dbReference type="ARBA" id="ARBA00000830"/>
    </source>
</evidence>
<comment type="similarity">
    <text evidence="4 10">Belongs to the HAD-like hydrolase superfamily. CbbY/CbbZ/Gph/YieH family.</text>
</comment>
<dbReference type="NCBIfam" id="TIGR01449">
    <property type="entry name" value="PGP_bact"/>
    <property type="match status" value="1"/>
</dbReference>
<evidence type="ECO:0000256" key="9">
    <source>
        <dbReference type="ARBA" id="ARBA00023277"/>
    </source>
</evidence>
<keyword evidence="8 10" id="KW-0460">Magnesium</keyword>
<dbReference type="Pfam" id="PF13419">
    <property type="entry name" value="HAD_2"/>
    <property type="match status" value="1"/>
</dbReference>
<dbReference type="SFLD" id="SFLDS00003">
    <property type="entry name" value="Haloacid_Dehalogenase"/>
    <property type="match status" value="1"/>
</dbReference>
<dbReference type="CDD" id="cd16417">
    <property type="entry name" value="HAD_PGPase"/>
    <property type="match status" value="1"/>
</dbReference>
<dbReference type="GO" id="GO:0005975">
    <property type="term" value="P:carbohydrate metabolic process"/>
    <property type="evidence" value="ECO:0007669"/>
    <property type="project" value="InterPro"/>
</dbReference>
<dbReference type="SUPFAM" id="SSF56784">
    <property type="entry name" value="HAD-like"/>
    <property type="match status" value="1"/>
</dbReference>
<dbReference type="InterPro" id="IPR023214">
    <property type="entry name" value="HAD_sf"/>
</dbReference>
<dbReference type="EC" id="3.1.3.18" evidence="5 10"/>
<dbReference type="GO" id="GO:0046872">
    <property type="term" value="F:metal ion binding"/>
    <property type="evidence" value="ECO:0007669"/>
    <property type="project" value="UniProtKB-KW"/>
</dbReference>
<dbReference type="NCBIfam" id="NF009695">
    <property type="entry name" value="PRK13222.1-2"/>
    <property type="match status" value="1"/>
</dbReference>